<proteinExistence type="predicted"/>
<keyword evidence="1" id="KW-0812">Transmembrane</keyword>
<keyword evidence="1" id="KW-1133">Transmembrane helix</keyword>
<sequence length="115" mass="13280">MLSDQREQNTFQLRALLPCYEIWAVYHVSCLRNEIVSFKEAYSQIPPDYDVPRVSTCLMWKTAFPHTGSCNFYLAWHALSFFILGFFVLLQDHSLHPVLLCESLVLSCNLGVGYD</sequence>
<evidence type="ECO:0000256" key="1">
    <source>
        <dbReference type="SAM" id="Phobius"/>
    </source>
</evidence>
<dbReference type="EMBL" id="JBCGBO010000007">
    <property type="protein sequence ID" value="KAK9188797.1"/>
    <property type="molecule type" value="Genomic_DNA"/>
</dbReference>
<keyword evidence="3" id="KW-1185">Reference proteome</keyword>
<protein>
    <submittedName>
        <fullName evidence="2">Uncharacterized protein</fullName>
    </submittedName>
</protein>
<feature type="transmembrane region" description="Helical" evidence="1">
    <location>
        <begin position="72"/>
        <end position="90"/>
    </location>
</feature>
<dbReference type="Proteomes" id="UP001428341">
    <property type="component" value="Unassembled WGS sequence"/>
</dbReference>
<comment type="caution">
    <text evidence="2">The sequence shown here is derived from an EMBL/GenBank/DDBJ whole genome shotgun (WGS) entry which is preliminary data.</text>
</comment>
<evidence type="ECO:0000313" key="3">
    <source>
        <dbReference type="Proteomes" id="UP001428341"/>
    </source>
</evidence>
<evidence type="ECO:0000313" key="2">
    <source>
        <dbReference type="EMBL" id="KAK9188797.1"/>
    </source>
</evidence>
<accession>A0AAP0LWQ6</accession>
<organism evidence="2 3">
    <name type="scientific">Citrus x changshan-huyou</name>
    <dbReference type="NCBI Taxonomy" id="2935761"/>
    <lineage>
        <taxon>Eukaryota</taxon>
        <taxon>Viridiplantae</taxon>
        <taxon>Streptophyta</taxon>
        <taxon>Embryophyta</taxon>
        <taxon>Tracheophyta</taxon>
        <taxon>Spermatophyta</taxon>
        <taxon>Magnoliopsida</taxon>
        <taxon>eudicotyledons</taxon>
        <taxon>Gunneridae</taxon>
        <taxon>Pentapetalae</taxon>
        <taxon>rosids</taxon>
        <taxon>malvids</taxon>
        <taxon>Sapindales</taxon>
        <taxon>Rutaceae</taxon>
        <taxon>Aurantioideae</taxon>
        <taxon>Citrus</taxon>
    </lineage>
</organism>
<gene>
    <name evidence="2" type="ORF">WN944_020202</name>
</gene>
<dbReference type="AlphaFoldDB" id="A0AAP0LWQ6"/>
<keyword evidence="1" id="KW-0472">Membrane</keyword>
<name>A0AAP0LWQ6_9ROSI</name>
<reference evidence="2 3" key="1">
    <citation type="submission" date="2024-05" db="EMBL/GenBank/DDBJ databases">
        <title>Haplotype-resolved chromosome-level genome assembly of Huyou (Citrus changshanensis).</title>
        <authorList>
            <person name="Miao C."/>
            <person name="Chen W."/>
            <person name="Wu Y."/>
            <person name="Wang L."/>
            <person name="Zhao S."/>
            <person name="Grierson D."/>
            <person name="Xu C."/>
            <person name="Chen K."/>
        </authorList>
    </citation>
    <scope>NUCLEOTIDE SEQUENCE [LARGE SCALE GENOMIC DNA]</scope>
    <source>
        <strain evidence="2">01-14</strain>
        <tissue evidence="2">Leaf</tissue>
    </source>
</reference>